<evidence type="ECO:0000313" key="2">
    <source>
        <dbReference type="Proteomes" id="UP001227268"/>
    </source>
</evidence>
<comment type="caution">
    <text evidence="1">The sequence shown here is derived from an EMBL/GenBank/DDBJ whole genome shotgun (WGS) entry which is preliminary data.</text>
</comment>
<gene>
    <name evidence="1" type="ORF">QFC21_001447</name>
</gene>
<organism evidence="1 2">
    <name type="scientific">Naganishia friedmannii</name>
    <dbReference type="NCBI Taxonomy" id="89922"/>
    <lineage>
        <taxon>Eukaryota</taxon>
        <taxon>Fungi</taxon>
        <taxon>Dikarya</taxon>
        <taxon>Basidiomycota</taxon>
        <taxon>Agaricomycotina</taxon>
        <taxon>Tremellomycetes</taxon>
        <taxon>Filobasidiales</taxon>
        <taxon>Filobasidiaceae</taxon>
        <taxon>Naganishia</taxon>
    </lineage>
</organism>
<dbReference type="Proteomes" id="UP001227268">
    <property type="component" value="Unassembled WGS sequence"/>
</dbReference>
<proteinExistence type="predicted"/>
<keyword evidence="2" id="KW-1185">Reference proteome</keyword>
<accession>A0ACC2W5E8</accession>
<protein>
    <submittedName>
        <fullName evidence="1">Uncharacterized protein</fullName>
    </submittedName>
</protein>
<evidence type="ECO:0000313" key="1">
    <source>
        <dbReference type="EMBL" id="KAJ9106302.1"/>
    </source>
</evidence>
<dbReference type="EMBL" id="JASBWT010000003">
    <property type="protein sequence ID" value="KAJ9106302.1"/>
    <property type="molecule type" value="Genomic_DNA"/>
</dbReference>
<name>A0ACC2W5E8_9TREE</name>
<sequence length="499" mass="51886">MLAHPLAIFALVAGFANAQSSVTSSAASAAASAVVVTTVTSAGVAVITSAASSIDTAGLTLTPKGDAPSSYIIPYVDPNYDATAITMNMPTQSTIALAQTYPAGTKPTVISSAPAIPSAFPAPASYPPLDKVPDVNSTEVQGWLAKLDLSDVPKYSTTTGACFDSPAAVKETSRCWWTCGGCTRSTDIVECPNKYDWGLSYDDGPSPYTPILLDYLNEKNLTTTFFVVGSRVISRPAMLVSEYVSGHQISVHTWSHPYLTNLTNEQIVAELGWTMKSIRDTIGVTPNTFRPPYGDIDDRVRAVAAKMGLTPIMWSGTAFDTTDWNIPGGRATGVSAISKFRTILQTAESMNTGFIVLSHDLYQQTVDLAVGYMIPQALDQAKWNLKSISDCLGWAKGNSYIETSDNTTVINNQNSTAGTSFPVSIGAAATGAVSSSGSSSAAATQSGMSVSSTRASSAGTAATAAASATKASGAMGFRDIATNGVLALAGVAATITFLF</sequence>
<reference evidence="1" key="1">
    <citation type="submission" date="2023-04" db="EMBL/GenBank/DDBJ databases">
        <title>Draft Genome sequencing of Naganishia species isolated from polar environments using Oxford Nanopore Technology.</title>
        <authorList>
            <person name="Leo P."/>
            <person name="Venkateswaran K."/>
        </authorList>
    </citation>
    <scope>NUCLEOTIDE SEQUENCE</scope>
    <source>
        <strain evidence="1">MNA-CCFEE 5423</strain>
    </source>
</reference>